<protein>
    <recommendedName>
        <fullName evidence="4">SpoOB alpha-helical domain-containing protein</fullName>
    </recommendedName>
</protein>
<dbReference type="InterPro" id="IPR016120">
    <property type="entry name" value="Sig_transdc_His_kin_SpoOB"/>
</dbReference>
<dbReference type="EMBL" id="CP032418">
    <property type="protein sequence ID" value="AYC29738.1"/>
    <property type="molecule type" value="Genomic_DNA"/>
</dbReference>
<keyword evidence="1" id="KW-0597">Phosphoprotein</keyword>
<dbReference type="RefSeq" id="WP_119883476.1">
    <property type="nucleotide sequence ID" value="NZ_CP032418.1"/>
</dbReference>
<evidence type="ECO:0000313" key="5">
    <source>
        <dbReference type="EMBL" id="AYC29738.1"/>
    </source>
</evidence>
<organism evidence="5 6">
    <name type="scientific">Paenisporosarcina cavernae</name>
    <dbReference type="NCBI Taxonomy" id="2320858"/>
    <lineage>
        <taxon>Bacteria</taxon>
        <taxon>Bacillati</taxon>
        <taxon>Bacillota</taxon>
        <taxon>Bacilli</taxon>
        <taxon>Bacillales</taxon>
        <taxon>Caryophanaceae</taxon>
        <taxon>Paenisporosarcina</taxon>
    </lineage>
</organism>
<dbReference type="AlphaFoldDB" id="A0A385YVM6"/>
<dbReference type="SUPFAM" id="SSF55890">
    <property type="entry name" value="Sporulation response regulatory protein Spo0B"/>
    <property type="match status" value="1"/>
</dbReference>
<feature type="domain" description="SpoOB alpha-helical" evidence="4">
    <location>
        <begin position="5"/>
        <end position="50"/>
    </location>
</feature>
<dbReference type="InterPro" id="IPR037100">
    <property type="entry name" value="Spo0B_C_sf"/>
</dbReference>
<sequence length="176" mass="20795">MYKRLTVNEALRFAKHDFLNQLQLIQMNLDLGRVDEAKRIISTYTKSSQEAVSLKKLGLPVLLEWFQTVNWRFPAFDFAFEMTITHPIEESHDQPFVSFFESILQQMNNVIDPYTEQKVTFQLVQHNASFTVNVIFEGKWEQWTETPFECKDCQIRQKLDGFTYREIQLLMETGGN</sequence>
<gene>
    <name evidence="5" type="ORF">D3873_07465</name>
</gene>
<keyword evidence="2" id="KW-0808">Transferase</keyword>
<evidence type="ECO:0000259" key="4">
    <source>
        <dbReference type="Pfam" id="PF14689"/>
    </source>
</evidence>
<dbReference type="Gene3D" id="1.10.287.130">
    <property type="match status" value="1"/>
</dbReference>
<evidence type="ECO:0000256" key="2">
    <source>
        <dbReference type="ARBA" id="ARBA00022679"/>
    </source>
</evidence>
<evidence type="ECO:0000313" key="6">
    <source>
        <dbReference type="Proteomes" id="UP000265725"/>
    </source>
</evidence>
<dbReference type="OrthoDB" id="2375606at2"/>
<dbReference type="InterPro" id="IPR039506">
    <property type="entry name" value="SPOB_a"/>
</dbReference>
<keyword evidence="3" id="KW-0418">Kinase</keyword>
<proteinExistence type="predicted"/>
<dbReference type="GO" id="GO:0000155">
    <property type="term" value="F:phosphorelay sensor kinase activity"/>
    <property type="evidence" value="ECO:0007669"/>
    <property type="project" value="InterPro"/>
</dbReference>
<dbReference type="Proteomes" id="UP000265725">
    <property type="component" value="Chromosome"/>
</dbReference>
<name>A0A385YVM6_9BACL</name>
<keyword evidence="6" id="KW-1185">Reference proteome</keyword>
<evidence type="ECO:0000256" key="3">
    <source>
        <dbReference type="ARBA" id="ARBA00022777"/>
    </source>
</evidence>
<dbReference type="Pfam" id="PF14689">
    <property type="entry name" value="SPOB_a"/>
    <property type="match status" value="1"/>
</dbReference>
<reference evidence="6" key="1">
    <citation type="submission" date="2018-09" db="EMBL/GenBank/DDBJ databases">
        <authorList>
            <person name="Zhu H."/>
        </authorList>
    </citation>
    <scope>NUCLEOTIDE SEQUENCE [LARGE SCALE GENOMIC DNA]</scope>
    <source>
        <strain evidence="6">K2R23-3</strain>
    </source>
</reference>
<dbReference type="Gene3D" id="3.30.565.30">
    <property type="entry name" value="Sporulation initiation phosphotransferase B (SpoOB), C-terminal domain"/>
    <property type="match status" value="1"/>
</dbReference>
<dbReference type="KEGG" id="paek:D3873_07465"/>
<accession>A0A385YVM6</accession>
<evidence type="ECO:0000256" key="1">
    <source>
        <dbReference type="ARBA" id="ARBA00022553"/>
    </source>
</evidence>